<dbReference type="AlphaFoldDB" id="A0A177SXA6"/>
<organism evidence="1 2">
    <name type="scientific">Tilletia indica</name>
    <dbReference type="NCBI Taxonomy" id="43049"/>
    <lineage>
        <taxon>Eukaryota</taxon>
        <taxon>Fungi</taxon>
        <taxon>Dikarya</taxon>
        <taxon>Basidiomycota</taxon>
        <taxon>Ustilaginomycotina</taxon>
        <taxon>Exobasidiomycetes</taxon>
        <taxon>Tilletiales</taxon>
        <taxon>Tilletiaceae</taxon>
        <taxon>Tilletia</taxon>
    </lineage>
</organism>
<comment type="caution">
    <text evidence="1">The sequence shown here is derived from an EMBL/GenBank/DDBJ whole genome shotgun (WGS) entry which is preliminary data.</text>
</comment>
<dbReference type="InterPro" id="IPR038765">
    <property type="entry name" value="Papain-like_cys_pep_sf"/>
</dbReference>
<name>A0A177SXA6_9BASI</name>
<gene>
    <name evidence="1" type="ORF">A4X13_0g9456</name>
</gene>
<dbReference type="Proteomes" id="UP000077521">
    <property type="component" value="Unassembled WGS sequence"/>
</dbReference>
<evidence type="ECO:0008006" key="3">
    <source>
        <dbReference type="Google" id="ProtNLM"/>
    </source>
</evidence>
<proteinExistence type="predicted"/>
<accession>A0A177SXA6</accession>
<reference evidence="1" key="1">
    <citation type="submission" date="2016-04" db="EMBL/GenBank/DDBJ databases">
        <authorList>
            <person name="Nguyen H.D."/>
            <person name="Samba Siva P."/>
            <person name="Cullis J."/>
            <person name="Levesque C.A."/>
            <person name="Hambleton S."/>
        </authorList>
    </citation>
    <scope>NUCLEOTIDE SEQUENCE</scope>
    <source>
        <strain evidence="1">DAOMC 236416</strain>
    </source>
</reference>
<evidence type="ECO:0000313" key="2">
    <source>
        <dbReference type="Proteomes" id="UP000077521"/>
    </source>
</evidence>
<protein>
    <recommendedName>
        <fullName evidence="3">Ubiquitin-like protease family profile domain-containing protein</fullName>
    </recommendedName>
</protein>
<reference evidence="1" key="2">
    <citation type="journal article" date="2019" name="IMA Fungus">
        <title>Genome sequencing and comparison of five Tilletia species to identify candidate genes for the detection of regulated species infecting wheat.</title>
        <authorList>
            <person name="Nguyen H.D.T."/>
            <person name="Sultana T."/>
            <person name="Kesanakurti P."/>
            <person name="Hambleton S."/>
        </authorList>
    </citation>
    <scope>NUCLEOTIDE SEQUENCE</scope>
    <source>
        <strain evidence="1">DAOMC 236416</strain>
    </source>
</reference>
<dbReference type="EMBL" id="LWDF02002705">
    <property type="protein sequence ID" value="KAE8235548.1"/>
    <property type="molecule type" value="Genomic_DNA"/>
</dbReference>
<evidence type="ECO:0000313" key="1">
    <source>
        <dbReference type="EMBL" id="KAE8235548.1"/>
    </source>
</evidence>
<dbReference type="Gene3D" id="3.40.395.10">
    <property type="entry name" value="Adenoviral Proteinase, Chain A"/>
    <property type="match status" value="1"/>
</dbReference>
<dbReference type="SUPFAM" id="SSF54001">
    <property type="entry name" value="Cysteine proteinases"/>
    <property type="match status" value="1"/>
</dbReference>
<sequence>MASLAPKTFVNDNVVHFGMRYLLTAPRPLRDKASPRRARWDQIRVMDSLWFTKIQTAWEATPRDDTWFSKKKSRPNLIMDSRWFTKIQTAWEASPRDDTWFSTKFTKNIDVFERPYLVIPINDTQHFYSTHQRRRTRQLLLQTRPSIRARV</sequence>
<keyword evidence="2" id="KW-1185">Reference proteome</keyword>